<reference evidence="1" key="2">
    <citation type="journal article" date="2018" name="ISME J.">
        <title>A dynamic microbial community with high functional redundancy inhabits the cold, oxic subseafloor aquifer.</title>
        <authorList>
            <person name="Tully B.J."/>
            <person name="Wheat C.G."/>
            <person name="Glazer B.T."/>
            <person name="Huber J.A."/>
        </authorList>
    </citation>
    <scope>NUCLEOTIDE SEQUENCE</scope>
    <source>
        <strain evidence="1">NORP83</strain>
    </source>
</reference>
<sequence length="233" mass="26822">MIDYFVEHVHEVKKSEEYWSKMPALEGFNKVKKDYKTNVELKKFLNRKWHNAQAQDQFDVATIIIKDWGGIRGNKDETIRKYICAINGNNPETPIKGVASYSKLFSIVDLENYAIYDARVAVALNAIQYLGSSTDGLIFNYILGRNNTTGHSGKKVGFAYSDPFTKKALLAANWKSIKLNETYCTYIDLLKKCLRELPQHELPQYKLYDLEMCLFYNAEYLCKRAAEKANVSL</sequence>
<comment type="caution">
    <text evidence="1">The sequence shown here is derived from an EMBL/GenBank/DDBJ whole genome shotgun (WGS) entry which is preliminary data.</text>
</comment>
<protein>
    <submittedName>
        <fullName evidence="1">Uncharacterized protein</fullName>
    </submittedName>
</protein>
<gene>
    <name evidence="1" type="ORF">COB13_15540</name>
</gene>
<dbReference type="AlphaFoldDB" id="A0A2A4YSJ0"/>
<reference key="1">
    <citation type="submission" date="2017-08" db="EMBL/GenBank/DDBJ databases">
        <title>A dynamic microbial community with high functional redundancy inhabits the cold, oxic subseafloor aquifer.</title>
        <authorList>
            <person name="Tully B.J."/>
            <person name="Wheat C.G."/>
            <person name="Glazer B.T."/>
            <person name="Huber J.A."/>
        </authorList>
    </citation>
    <scope>NUCLEOTIDE SEQUENCE [LARGE SCALE GENOMIC DNA]</scope>
</reference>
<accession>A0A2A4YSJ0</accession>
<evidence type="ECO:0000313" key="1">
    <source>
        <dbReference type="EMBL" id="PCI97479.1"/>
    </source>
</evidence>
<proteinExistence type="predicted"/>
<name>A0A2A4YSJ0_9PROT</name>
<organism evidence="1">
    <name type="scientific">OCS116 cluster bacterium</name>
    <dbReference type="NCBI Taxonomy" id="2030921"/>
    <lineage>
        <taxon>Bacteria</taxon>
        <taxon>Pseudomonadati</taxon>
        <taxon>Pseudomonadota</taxon>
        <taxon>Alphaproteobacteria</taxon>
        <taxon>OCS116 cluster</taxon>
    </lineage>
</organism>
<dbReference type="EMBL" id="NVUS01000029">
    <property type="protein sequence ID" value="PCI97479.1"/>
    <property type="molecule type" value="Genomic_DNA"/>
</dbReference>